<dbReference type="EMBL" id="JAUSUH010000012">
    <property type="protein sequence ID" value="MDQ0349727.1"/>
    <property type="molecule type" value="Genomic_DNA"/>
</dbReference>
<comment type="caution">
    <text evidence="1">The sequence shown here is derived from an EMBL/GenBank/DDBJ whole genome shotgun (WGS) entry which is preliminary data.</text>
</comment>
<proteinExistence type="predicted"/>
<name>A0ABU0DMQ6_9HYPH</name>
<evidence type="ECO:0000313" key="1">
    <source>
        <dbReference type="EMBL" id="MDQ0349727.1"/>
    </source>
</evidence>
<dbReference type="Gene3D" id="2.60.120.200">
    <property type="match status" value="2"/>
</dbReference>
<keyword evidence="2" id="KW-1185">Reference proteome</keyword>
<dbReference type="SUPFAM" id="SSF49899">
    <property type="entry name" value="Concanavalin A-like lectins/glucanases"/>
    <property type="match status" value="1"/>
</dbReference>
<gene>
    <name evidence="1" type="ORF">J2S76_004178</name>
</gene>
<evidence type="ECO:0000313" key="2">
    <source>
        <dbReference type="Proteomes" id="UP001238467"/>
    </source>
</evidence>
<accession>A0ABU0DMQ6</accession>
<dbReference type="InterPro" id="IPR013320">
    <property type="entry name" value="ConA-like_dom_sf"/>
</dbReference>
<sequence length="294" mass="30396">MGGYGFGYGFWRHRTPSFIGPLDGLGPLYALPGPHRSLSSYTGLCWRVRRSIDAGEEDIGFTPDGWVDKDWLLAVAGGGSLTVIRDYDKAGQGHDLVQLSSGSQPRCVLNGVVDVGPNGHPVLVYDGINDYMDVHDSAGFSRNQAALTYAGVVRNTTTGAILYYPVNAGVGSVRGYIGFSPGATAPLLQTRSTDVAANTSVAGAAITSGTWNRLIGRGRYAAGGADISVNGAVVANNTLTPAQNTPDANQAANVRIGAATFGGAYLTGAMSTVVLAQASLDMAALEAALAKIMP</sequence>
<reference evidence="1 2" key="1">
    <citation type="submission" date="2023-07" db="EMBL/GenBank/DDBJ databases">
        <title>Genomic Encyclopedia of Type Strains, Phase IV (KMG-IV): sequencing the most valuable type-strain genomes for metagenomic binning, comparative biology and taxonomic classification.</title>
        <authorList>
            <person name="Goeker M."/>
        </authorList>
    </citation>
    <scope>NUCLEOTIDE SEQUENCE [LARGE SCALE GENOMIC DNA]</scope>
    <source>
        <strain evidence="1 2">DSM 1277</strain>
    </source>
</reference>
<dbReference type="RefSeq" id="WP_307063660.1">
    <property type="nucleotide sequence ID" value="NZ_JAUSUH010000012.1"/>
</dbReference>
<dbReference type="Proteomes" id="UP001238467">
    <property type="component" value="Unassembled WGS sequence"/>
</dbReference>
<protein>
    <submittedName>
        <fullName evidence="1">Uncharacterized protein</fullName>
    </submittedName>
</protein>
<organism evidence="1 2">
    <name type="scientific">Ancylobacter vacuolatus</name>
    <dbReference type="NCBI Taxonomy" id="223389"/>
    <lineage>
        <taxon>Bacteria</taxon>
        <taxon>Pseudomonadati</taxon>
        <taxon>Pseudomonadota</taxon>
        <taxon>Alphaproteobacteria</taxon>
        <taxon>Hyphomicrobiales</taxon>
        <taxon>Xanthobacteraceae</taxon>
        <taxon>Ancylobacter</taxon>
    </lineage>
</organism>